<protein>
    <submittedName>
        <fullName evidence="10">EamA family transporter RarD</fullName>
    </submittedName>
</protein>
<evidence type="ECO:0000313" key="10">
    <source>
        <dbReference type="EMBL" id="MBC6449163.1"/>
    </source>
</evidence>
<comment type="caution">
    <text evidence="10">The sequence shown here is derived from an EMBL/GenBank/DDBJ whole genome shotgun (WGS) entry which is preliminary data.</text>
</comment>
<accession>A0ABR7L9C8</accession>
<name>A0ABR7L9C8_9PSEU</name>
<dbReference type="PANTHER" id="PTHR22911:SF137">
    <property type="entry name" value="SOLUTE CARRIER FAMILY 35 MEMBER G2-RELATED"/>
    <property type="match status" value="1"/>
</dbReference>
<proteinExistence type="inferred from homology"/>
<dbReference type="InterPro" id="IPR037185">
    <property type="entry name" value="EmrE-like"/>
</dbReference>
<feature type="transmembrane region" description="Helical" evidence="8">
    <location>
        <begin position="238"/>
        <end position="257"/>
    </location>
</feature>
<keyword evidence="5 8" id="KW-0812">Transmembrane</keyword>
<evidence type="ECO:0000256" key="1">
    <source>
        <dbReference type="ARBA" id="ARBA00004651"/>
    </source>
</evidence>
<keyword evidence="11" id="KW-1185">Reference proteome</keyword>
<feature type="transmembrane region" description="Helical" evidence="8">
    <location>
        <begin position="38"/>
        <end position="60"/>
    </location>
</feature>
<dbReference type="InterPro" id="IPR000620">
    <property type="entry name" value="EamA_dom"/>
</dbReference>
<dbReference type="NCBIfam" id="TIGR00688">
    <property type="entry name" value="rarD"/>
    <property type="match status" value="1"/>
</dbReference>
<reference evidence="10 11" key="1">
    <citation type="submission" date="2020-06" db="EMBL/GenBank/DDBJ databases">
        <title>Actinokineospora xiongansis sp. nov., isolated from soil of Baiyangdian.</title>
        <authorList>
            <person name="Zhang X."/>
        </authorList>
    </citation>
    <scope>NUCLEOTIDE SEQUENCE [LARGE SCALE GENOMIC DNA]</scope>
    <source>
        <strain evidence="10 11">HBU206404</strain>
    </source>
</reference>
<dbReference type="EMBL" id="JABVED010000010">
    <property type="protein sequence ID" value="MBC6449163.1"/>
    <property type="molecule type" value="Genomic_DNA"/>
</dbReference>
<evidence type="ECO:0000256" key="6">
    <source>
        <dbReference type="ARBA" id="ARBA00022989"/>
    </source>
</evidence>
<feature type="transmembrane region" description="Helical" evidence="8">
    <location>
        <begin position="150"/>
        <end position="166"/>
    </location>
</feature>
<feature type="domain" description="EamA" evidence="9">
    <location>
        <begin position="152"/>
        <end position="280"/>
    </location>
</feature>
<evidence type="ECO:0000256" key="3">
    <source>
        <dbReference type="ARBA" id="ARBA00022448"/>
    </source>
</evidence>
<feature type="transmembrane region" description="Helical" evidence="8">
    <location>
        <begin position="103"/>
        <end position="120"/>
    </location>
</feature>
<feature type="transmembrane region" description="Helical" evidence="8">
    <location>
        <begin position="263"/>
        <end position="285"/>
    </location>
</feature>
<gene>
    <name evidence="10" type="primary">rarD</name>
    <name evidence="10" type="ORF">GPZ80_18515</name>
</gene>
<evidence type="ECO:0000256" key="7">
    <source>
        <dbReference type="ARBA" id="ARBA00023136"/>
    </source>
</evidence>
<dbReference type="Proteomes" id="UP000734823">
    <property type="component" value="Unassembled WGS sequence"/>
</dbReference>
<feature type="transmembrane region" description="Helical" evidence="8">
    <location>
        <begin position="205"/>
        <end position="226"/>
    </location>
</feature>
<feature type="domain" description="EamA" evidence="9">
    <location>
        <begin position="7"/>
        <end position="140"/>
    </location>
</feature>
<dbReference type="PANTHER" id="PTHR22911">
    <property type="entry name" value="ACYL-MALONYL CONDENSING ENZYME-RELATED"/>
    <property type="match status" value="1"/>
</dbReference>
<evidence type="ECO:0000256" key="2">
    <source>
        <dbReference type="ARBA" id="ARBA00007362"/>
    </source>
</evidence>
<dbReference type="Pfam" id="PF00892">
    <property type="entry name" value="EamA"/>
    <property type="match status" value="2"/>
</dbReference>
<keyword evidence="6 8" id="KW-1133">Transmembrane helix</keyword>
<keyword evidence="7 8" id="KW-0472">Membrane</keyword>
<feature type="transmembrane region" description="Helical" evidence="8">
    <location>
        <begin position="178"/>
        <end position="199"/>
    </location>
</feature>
<keyword evidence="4" id="KW-1003">Cell membrane</keyword>
<evidence type="ECO:0000256" key="8">
    <source>
        <dbReference type="SAM" id="Phobius"/>
    </source>
</evidence>
<feature type="transmembrane region" description="Helical" evidence="8">
    <location>
        <begin position="7"/>
        <end position="26"/>
    </location>
</feature>
<evidence type="ECO:0000256" key="4">
    <source>
        <dbReference type="ARBA" id="ARBA00022475"/>
    </source>
</evidence>
<evidence type="ECO:0000259" key="9">
    <source>
        <dbReference type="Pfam" id="PF00892"/>
    </source>
</evidence>
<keyword evidence="3" id="KW-0813">Transport</keyword>
<comment type="subcellular location">
    <subcellularLocation>
        <location evidence="1">Cell membrane</location>
        <topology evidence="1">Multi-pass membrane protein</topology>
    </subcellularLocation>
</comment>
<dbReference type="InterPro" id="IPR004626">
    <property type="entry name" value="RarD"/>
</dbReference>
<comment type="similarity">
    <text evidence="2">Belongs to the EamA transporter family.</text>
</comment>
<evidence type="ECO:0000256" key="5">
    <source>
        <dbReference type="ARBA" id="ARBA00022692"/>
    </source>
</evidence>
<evidence type="ECO:0000313" key="11">
    <source>
        <dbReference type="Proteomes" id="UP000734823"/>
    </source>
</evidence>
<sequence>MVSGQRRGFLLGFGAYLTWGFFPLYWPLLAPAGPVEILAHRIVWSLVAVAGLTIVARRWTRLKAVFADRRRLAFIGVGAVVIAVNWGVYIYGVNSGQVVETSLGYFINPLVTILLGVMVLGERLRPGQWVGLAIAFAAVVELTFDYGRVPWIAVILAFSFATYGLMKKKADVGSTEGLTIETMVLAPIALTFLLAGGGGTFGHAGWLQAALLVGTGVITAIPLLMFGTAATKVSMTTLGLLQYTAPIVQFAVGLLVFHEAMTTARWVGFGLVWLALAVITVESLVSRRRTALRPIERQAELV</sequence>
<feature type="transmembrane region" description="Helical" evidence="8">
    <location>
        <begin position="127"/>
        <end position="144"/>
    </location>
</feature>
<organism evidence="10 11">
    <name type="scientific">Actinokineospora xionganensis</name>
    <dbReference type="NCBI Taxonomy" id="2684470"/>
    <lineage>
        <taxon>Bacteria</taxon>
        <taxon>Bacillati</taxon>
        <taxon>Actinomycetota</taxon>
        <taxon>Actinomycetes</taxon>
        <taxon>Pseudonocardiales</taxon>
        <taxon>Pseudonocardiaceae</taxon>
        <taxon>Actinokineospora</taxon>
    </lineage>
</organism>
<dbReference type="SUPFAM" id="SSF103481">
    <property type="entry name" value="Multidrug resistance efflux transporter EmrE"/>
    <property type="match status" value="2"/>
</dbReference>
<feature type="transmembrane region" description="Helical" evidence="8">
    <location>
        <begin position="72"/>
        <end position="91"/>
    </location>
</feature>